<feature type="transmembrane region" description="Helical" evidence="1">
    <location>
        <begin position="22"/>
        <end position="41"/>
    </location>
</feature>
<evidence type="ECO:0000313" key="2">
    <source>
        <dbReference type="EMBL" id="GFU18982.1"/>
    </source>
</evidence>
<comment type="caution">
    <text evidence="2">The sequence shown here is derived from an EMBL/GenBank/DDBJ whole genome shotgun (WGS) entry which is preliminary data.</text>
</comment>
<accession>A0A8X6UHT2</accession>
<reference evidence="2" key="1">
    <citation type="submission" date="2020-08" db="EMBL/GenBank/DDBJ databases">
        <title>Multicomponent nature underlies the extraordinary mechanical properties of spider dragline silk.</title>
        <authorList>
            <person name="Kono N."/>
            <person name="Nakamura H."/>
            <person name="Mori M."/>
            <person name="Yoshida Y."/>
            <person name="Ohtoshi R."/>
            <person name="Malay A.D."/>
            <person name="Moran D.A.P."/>
            <person name="Tomita M."/>
            <person name="Numata K."/>
            <person name="Arakawa K."/>
        </authorList>
    </citation>
    <scope>NUCLEOTIDE SEQUENCE</scope>
</reference>
<keyword evidence="1" id="KW-1133">Transmembrane helix</keyword>
<name>A0A8X6UHT2_NEPPI</name>
<evidence type="ECO:0000313" key="3">
    <source>
        <dbReference type="Proteomes" id="UP000887013"/>
    </source>
</evidence>
<keyword evidence="3" id="KW-1185">Reference proteome</keyword>
<gene>
    <name evidence="2" type="ORF">NPIL_381681</name>
</gene>
<organism evidence="2 3">
    <name type="scientific">Nephila pilipes</name>
    <name type="common">Giant wood spider</name>
    <name type="synonym">Nephila maculata</name>
    <dbReference type="NCBI Taxonomy" id="299642"/>
    <lineage>
        <taxon>Eukaryota</taxon>
        <taxon>Metazoa</taxon>
        <taxon>Ecdysozoa</taxon>
        <taxon>Arthropoda</taxon>
        <taxon>Chelicerata</taxon>
        <taxon>Arachnida</taxon>
        <taxon>Araneae</taxon>
        <taxon>Araneomorphae</taxon>
        <taxon>Entelegynae</taxon>
        <taxon>Araneoidea</taxon>
        <taxon>Nephilidae</taxon>
        <taxon>Nephila</taxon>
    </lineage>
</organism>
<keyword evidence="1" id="KW-0812">Transmembrane</keyword>
<keyword evidence="1" id="KW-0472">Membrane</keyword>
<sequence length="87" mass="9492">MATCGLQASGWPDLDSKGFDQLTMYFLGGISFVAIATLNVGRTGQAGIDLTVKGIHLPVCHKKLALTPGNYEILITFRTDYTLFLKR</sequence>
<dbReference type="Proteomes" id="UP000887013">
    <property type="component" value="Unassembled WGS sequence"/>
</dbReference>
<protein>
    <submittedName>
        <fullName evidence="2">Uncharacterized protein</fullName>
    </submittedName>
</protein>
<dbReference type="EMBL" id="BMAW01030970">
    <property type="protein sequence ID" value="GFU18982.1"/>
    <property type="molecule type" value="Genomic_DNA"/>
</dbReference>
<proteinExistence type="predicted"/>
<dbReference type="AlphaFoldDB" id="A0A8X6UHT2"/>
<evidence type="ECO:0000256" key="1">
    <source>
        <dbReference type="SAM" id="Phobius"/>
    </source>
</evidence>